<evidence type="ECO:0008006" key="3">
    <source>
        <dbReference type="Google" id="ProtNLM"/>
    </source>
</evidence>
<accession>A0A0J0YT30</accession>
<organism evidence="1 2">
    <name type="scientific">Neisseria arctica</name>
    <dbReference type="NCBI Taxonomy" id="1470200"/>
    <lineage>
        <taxon>Bacteria</taxon>
        <taxon>Pseudomonadati</taxon>
        <taxon>Pseudomonadota</taxon>
        <taxon>Betaproteobacteria</taxon>
        <taxon>Neisseriales</taxon>
        <taxon>Neisseriaceae</taxon>
        <taxon>Neisseria</taxon>
    </lineage>
</organism>
<reference evidence="1 2" key="1">
    <citation type="submission" date="2014-11" db="EMBL/GenBank/DDBJ databases">
        <title>Genome of a novel goose pathogen.</title>
        <authorList>
            <person name="Hansen C.M."/>
            <person name="Hueffer K."/>
            <person name="Choi S.C."/>
        </authorList>
    </citation>
    <scope>NUCLEOTIDE SEQUENCE [LARGE SCALE GENOMIC DNA]</scope>
    <source>
        <strain evidence="1 2">KH1503</strain>
    </source>
</reference>
<dbReference type="Proteomes" id="UP000036027">
    <property type="component" value="Unassembled WGS sequence"/>
</dbReference>
<evidence type="ECO:0000313" key="2">
    <source>
        <dbReference type="Proteomes" id="UP000036027"/>
    </source>
</evidence>
<name>A0A0J0YT30_9NEIS</name>
<protein>
    <recommendedName>
        <fullName evidence="3">Phage tail protein</fullName>
    </recommendedName>
</protein>
<sequence length="119" mass="13060">MKATIQAKLAAALSGKLADATQPLTLKRVEKTADKVRGTFTEMTTEYVGRGVCRLSWGAREAAALNIPQTDGKAIILQSEIDTIPQSGDLIDFGDGYCKVIFVWQDPARATWKLQYRKA</sequence>
<gene>
    <name evidence="1" type="ORF">PL75_03250</name>
</gene>
<keyword evidence="2" id="KW-1185">Reference proteome</keyword>
<dbReference type="EMBL" id="JTDO01000004">
    <property type="protein sequence ID" value="KLT73256.1"/>
    <property type="molecule type" value="Genomic_DNA"/>
</dbReference>
<dbReference type="RefSeq" id="WP_047760485.1">
    <property type="nucleotide sequence ID" value="NZ_CP091510.1"/>
</dbReference>
<evidence type="ECO:0000313" key="1">
    <source>
        <dbReference type="EMBL" id="KLT73256.1"/>
    </source>
</evidence>
<dbReference type="PATRIC" id="fig|1470200.3.peg.1761"/>
<dbReference type="AlphaFoldDB" id="A0A0J0YT30"/>
<comment type="caution">
    <text evidence="1">The sequence shown here is derived from an EMBL/GenBank/DDBJ whole genome shotgun (WGS) entry which is preliminary data.</text>
</comment>
<dbReference type="OrthoDB" id="6571023at2"/>
<dbReference type="STRING" id="1470200.PL75_03250"/>
<proteinExistence type="predicted"/>